<name>A0A3P3Q543_9FIRM</name>
<evidence type="ECO:0000259" key="1">
    <source>
        <dbReference type="Pfam" id="PF13443"/>
    </source>
</evidence>
<sequence length="78" mass="8722">MIRFKIDILAALKKAGYTQTVLQREILSKSVVQSLKDGGNITLDTLNKVCCLAGLQPGDILEYVEVPEEKEKIIQNYL</sequence>
<proteinExistence type="predicted"/>
<dbReference type="EMBL" id="RRCM01000001">
    <property type="protein sequence ID" value="RRJ15523.1"/>
    <property type="molecule type" value="Genomic_DNA"/>
</dbReference>
<dbReference type="SUPFAM" id="SSF47413">
    <property type="entry name" value="lambda repressor-like DNA-binding domains"/>
    <property type="match status" value="1"/>
</dbReference>
<protein>
    <submittedName>
        <fullName evidence="2">XRE family transcriptional regulator</fullName>
    </submittedName>
</protein>
<comment type="caution">
    <text evidence="2">The sequence shown here is derived from an EMBL/GenBank/DDBJ whole genome shotgun (WGS) entry which is preliminary data.</text>
</comment>
<dbReference type="GO" id="GO:0003677">
    <property type="term" value="F:DNA binding"/>
    <property type="evidence" value="ECO:0007669"/>
    <property type="project" value="InterPro"/>
</dbReference>
<evidence type="ECO:0000313" key="2">
    <source>
        <dbReference type="EMBL" id="RRJ15523.1"/>
    </source>
</evidence>
<dbReference type="Proteomes" id="UP000276982">
    <property type="component" value="Unassembled WGS sequence"/>
</dbReference>
<feature type="domain" description="HTH cro/C1-type" evidence="1">
    <location>
        <begin position="12"/>
        <end position="64"/>
    </location>
</feature>
<keyword evidence="3" id="KW-1185">Reference proteome</keyword>
<reference evidence="2 3" key="1">
    <citation type="submission" date="2018-11" db="EMBL/GenBank/DDBJ databases">
        <title>Genome sequencing of Lachnoanaerobaculum orale DSM 24553T.</title>
        <authorList>
            <person name="Kook J.-K."/>
            <person name="Park S.-N."/>
            <person name="Lim Y.K."/>
        </authorList>
    </citation>
    <scope>NUCLEOTIDE SEQUENCE [LARGE SCALE GENOMIC DNA]</scope>
    <source>
        <strain evidence="2 3">DSM 24553</strain>
    </source>
</reference>
<gene>
    <name evidence="2" type="ORF">EHW90_00290</name>
</gene>
<dbReference type="InterPro" id="IPR001387">
    <property type="entry name" value="Cro/C1-type_HTH"/>
</dbReference>
<dbReference type="InterPro" id="IPR010982">
    <property type="entry name" value="Lambda_DNA-bd_dom_sf"/>
</dbReference>
<accession>A0A3P3Q543</accession>
<dbReference type="Pfam" id="PF13443">
    <property type="entry name" value="HTH_26"/>
    <property type="match status" value="1"/>
</dbReference>
<organism evidence="2 3">
    <name type="scientific">Lachnoanaerobaculum orale</name>
    <dbReference type="NCBI Taxonomy" id="979627"/>
    <lineage>
        <taxon>Bacteria</taxon>
        <taxon>Bacillati</taxon>
        <taxon>Bacillota</taxon>
        <taxon>Clostridia</taxon>
        <taxon>Lachnospirales</taxon>
        <taxon>Lachnospiraceae</taxon>
        <taxon>Lachnoanaerobaculum</taxon>
    </lineage>
</organism>
<evidence type="ECO:0000313" key="3">
    <source>
        <dbReference type="Proteomes" id="UP000276982"/>
    </source>
</evidence>
<dbReference type="RefSeq" id="WP_124950310.1">
    <property type="nucleotide sequence ID" value="NZ_RRCM01000001.1"/>
</dbReference>
<dbReference type="AlphaFoldDB" id="A0A3P3Q543"/>